<sequence length="125" mass="13934">MSLADPAVLDFNGTPKSLIRVRQDNYSSEYVKVETNQEFRLNVRNTSYQDKKRGGRVVNRHNIELIQTIYPIAPALTNTVRKVYVVLENDQGDTLADPVITGTALLNFLSGSSGANLTKTLNYES</sequence>
<dbReference type="EMBL" id="MN033738">
    <property type="protein sequence ID" value="QDH87946.1"/>
    <property type="molecule type" value="Genomic_RNA"/>
</dbReference>
<evidence type="ECO:0000313" key="1">
    <source>
        <dbReference type="EMBL" id="QDH87946.1"/>
    </source>
</evidence>
<protein>
    <submittedName>
        <fullName evidence="1">Uncharacterized protein</fullName>
    </submittedName>
</protein>
<dbReference type="InterPro" id="IPR054457">
    <property type="entry name" value="PhiCb5_coat"/>
</dbReference>
<dbReference type="Pfam" id="PF22387">
    <property type="entry name" value="PhiCb5_coat"/>
    <property type="match status" value="1"/>
</dbReference>
<dbReference type="Gene3D" id="2.40.160.220">
    <property type="match status" value="1"/>
</dbReference>
<organism evidence="1">
    <name type="scientific">Leviviridae sp</name>
    <dbReference type="NCBI Taxonomy" id="2027243"/>
    <lineage>
        <taxon>Viruses</taxon>
        <taxon>Riboviria</taxon>
        <taxon>Orthornavirae</taxon>
        <taxon>Lenarviricota</taxon>
        <taxon>Leviviricetes</taxon>
        <taxon>Norzivirales</taxon>
        <taxon>Fiersviridae</taxon>
    </lineage>
</organism>
<accession>A0A514D2X4</accession>
<name>A0A514D2X4_9VIRU</name>
<reference evidence="1" key="1">
    <citation type="submission" date="2019-05" db="EMBL/GenBank/DDBJ databases">
        <title>Metatranscriptomic reconstruction reveals RNA viruses with the potential to shape carbon cycling in soil.</title>
        <authorList>
            <person name="Starr E.P."/>
            <person name="Nuccio E."/>
            <person name="Pett-Ridge J."/>
            <person name="Banfield J.F."/>
            <person name="Firestone M.K."/>
        </authorList>
    </citation>
    <scope>NUCLEOTIDE SEQUENCE</scope>
    <source>
        <strain evidence="1">H4_Bulk_46_scaffold_404</strain>
    </source>
</reference>
<gene>
    <name evidence="1" type="ORF">H4Bulk46404_000002</name>
</gene>
<proteinExistence type="predicted"/>